<accession>A0ABV7WTY5</accession>
<feature type="transmembrane region" description="Helical" evidence="8">
    <location>
        <begin position="134"/>
        <end position="154"/>
    </location>
</feature>
<evidence type="ECO:0000256" key="6">
    <source>
        <dbReference type="ARBA" id="ARBA00022989"/>
    </source>
</evidence>
<feature type="transmembrane region" description="Helical" evidence="8">
    <location>
        <begin position="7"/>
        <end position="30"/>
    </location>
</feature>
<feature type="transmembrane region" description="Helical" evidence="8">
    <location>
        <begin position="463"/>
        <end position="480"/>
    </location>
</feature>
<dbReference type="PANTHER" id="PTHR43357">
    <property type="entry name" value="INNER MEMBRANE ABC TRANSPORTER PERMEASE PROTEIN YDCV"/>
    <property type="match status" value="1"/>
</dbReference>
<keyword evidence="7 8" id="KW-0472">Membrane</keyword>
<keyword evidence="2 8" id="KW-0813">Transport</keyword>
<sequence>MQRFEKLSFITLITAAFLTLPIVVIVFKIFSQDMSVWQHLYSSVLSDYIINTLLLMFGVGVGVIVLGVSSAWWTSSFEFPGRKIVSLMLLLPMAMPAYIIAYTYTGLLDFAGPVQSFIRATFDWSYGDYWFFEIRSLTGAMLMLSFVLYPYVYLMSRAAFLSQSRNLVDVSRSLGVSPVKSFFKVTLPMARPAIIAGLSLVLMETLADYGTVEYFGVSTFTTGIFRTYYGLGSIAGAAQLATSLLAFVLLLVMLEKFSRRKIRYFSHTENKIKPKRVQLKGALKWIVLAWCLVPASVGFIIPALVLAYWSVKSTVLLTPEFFVLIWNSFSLAFIAAFVAVTLALLLAYAARKSNSKWVSGAVQVTSLGYAMPGTIVAIGVVIAFNGFDDQLLTFIERYTDSEFELFLSGTLVAVIFAYTVRFLAVSLGSIQSGLQSIKPSIDQSAQLLGLTPAKIIRKVHVPLLKGSVLTAFLIVFVDVLKELPATLILRPFNFNTLAVRAYEFASDERLIDVGPASLTIVLVGLIPVILLNRSIIKN</sequence>
<evidence type="ECO:0000256" key="4">
    <source>
        <dbReference type="ARBA" id="ARBA00022519"/>
    </source>
</evidence>
<comment type="caution">
    <text evidence="10">The sequence shown here is derived from an EMBL/GenBank/DDBJ whole genome shotgun (WGS) entry which is preliminary data.</text>
</comment>
<dbReference type="InterPro" id="IPR000515">
    <property type="entry name" value="MetI-like"/>
</dbReference>
<feature type="transmembrane region" description="Helical" evidence="8">
    <location>
        <begin position="405"/>
        <end position="424"/>
    </location>
</feature>
<feature type="transmembrane region" description="Helical" evidence="8">
    <location>
        <begin position="50"/>
        <end position="72"/>
    </location>
</feature>
<evidence type="ECO:0000256" key="8">
    <source>
        <dbReference type="RuleBase" id="RU363032"/>
    </source>
</evidence>
<keyword evidence="5 8" id="KW-0812">Transmembrane</keyword>
<evidence type="ECO:0000256" key="3">
    <source>
        <dbReference type="ARBA" id="ARBA00022475"/>
    </source>
</evidence>
<keyword evidence="3" id="KW-1003">Cell membrane</keyword>
<evidence type="ECO:0000256" key="1">
    <source>
        <dbReference type="ARBA" id="ARBA00004429"/>
    </source>
</evidence>
<keyword evidence="4" id="KW-0997">Cell inner membrane</keyword>
<keyword evidence="6 8" id="KW-1133">Transmembrane helix</keyword>
<dbReference type="RefSeq" id="WP_353958989.1">
    <property type="nucleotide sequence ID" value="NZ_JAUFQI010000001.1"/>
</dbReference>
<feature type="domain" description="ABC transmembrane type-1" evidence="9">
    <location>
        <begin position="325"/>
        <end position="531"/>
    </location>
</feature>
<dbReference type="EMBL" id="JBHRYN010000020">
    <property type="protein sequence ID" value="MFC3702746.1"/>
    <property type="molecule type" value="Genomic_DNA"/>
</dbReference>
<organism evidence="10 11">
    <name type="scientific">Reinekea marina</name>
    <dbReference type="NCBI Taxonomy" id="1310421"/>
    <lineage>
        <taxon>Bacteria</taxon>
        <taxon>Pseudomonadati</taxon>
        <taxon>Pseudomonadota</taxon>
        <taxon>Gammaproteobacteria</taxon>
        <taxon>Oceanospirillales</taxon>
        <taxon>Saccharospirillaceae</taxon>
        <taxon>Reinekea</taxon>
    </lineage>
</organism>
<feature type="transmembrane region" description="Helical" evidence="8">
    <location>
        <begin position="189"/>
        <end position="207"/>
    </location>
</feature>
<evidence type="ECO:0000256" key="5">
    <source>
        <dbReference type="ARBA" id="ARBA00022692"/>
    </source>
</evidence>
<dbReference type="InterPro" id="IPR035906">
    <property type="entry name" value="MetI-like_sf"/>
</dbReference>
<gene>
    <name evidence="10" type="ORF">ACFOND_13980</name>
</gene>
<feature type="domain" description="ABC transmembrane type-1" evidence="9">
    <location>
        <begin position="49"/>
        <end position="253"/>
    </location>
</feature>
<feature type="transmembrane region" description="Helical" evidence="8">
    <location>
        <begin position="513"/>
        <end position="531"/>
    </location>
</feature>
<feature type="transmembrane region" description="Helical" evidence="8">
    <location>
        <begin position="84"/>
        <end position="104"/>
    </location>
</feature>
<evidence type="ECO:0000256" key="2">
    <source>
        <dbReference type="ARBA" id="ARBA00022448"/>
    </source>
</evidence>
<comment type="subcellular location">
    <subcellularLocation>
        <location evidence="1">Cell inner membrane</location>
        <topology evidence="1">Multi-pass membrane protein</topology>
    </subcellularLocation>
    <subcellularLocation>
        <location evidence="8">Cell membrane</location>
        <topology evidence="8">Multi-pass membrane protein</topology>
    </subcellularLocation>
</comment>
<dbReference type="Proteomes" id="UP001595710">
    <property type="component" value="Unassembled WGS sequence"/>
</dbReference>
<evidence type="ECO:0000313" key="11">
    <source>
        <dbReference type="Proteomes" id="UP001595710"/>
    </source>
</evidence>
<feature type="transmembrane region" description="Helical" evidence="8">
    <location>
        <begin position="227"/>
        <end position="254"/>
    </location>
</feature>
<protein>
    <submittedName>
        <fullName evidence="10">ABC transporter permease</fullName>
    </submittedName>
</protein>
<dbReference type="Gene3D" id="1.10.3720.10">
    <property type="entry name" value="MetI-like"/>
    <property type="match status" value="2"/>
</dbReference>
<dbReference type="CDD" id="cd06261">
    <property type="entry name" value="TM_PBP2"/>
    <property type="match status" value="2"/>
</dbReference>
<dbReference type="Pfam" id="PF00528">
    <property type="entry name" value="BPD_transp_1"/>
    <property type="match status" value="2"/>
</dbReference>
<proteinExistence type="inferred from homology"/>
<evidence type="ECO:0000256" key="7">
    <source>
        <dbReference type="ARBA" id="ARBA00023136"/>
    </source>
</evidence>
<comment type="similarity">
    <text evidence="8">Belongs to the binding-protein-dependent transport system permease family.</text>
</comment>
<dbReference type="PROSITE" id="PS50928">
    <property type="entry name" value="ABC_TM1"/>
    <property type="match status" value="2"/>
</dbReference>
<evidence type="ECO:0000313" key="10">
    <source>
        <dbReference type="EMBL" id="MFC3702746.1"/>
    </source>
</evidence>
<name>A0ABV7WTY5_9GAMM</name>
<keyword evidence="11" id="KW-1185">Reference proteome</keyword>
<feature type="transmembrane region" description="Helical" evidence="8">
    <location>
        <begin position="285"/>
        <end position="309"/>
    </location>
</feature>
<feature type="transmembrane region" description="Helical" evidence="8">
    <location>
        <begin position="321"/>
        <end position="349"/>
    </location>
</feature>
<dbReference type="SUPFAM" id="SSF161098">
    <property type="entry name" value="MetI-like"/>
    <property type="match status" value="2"/>
</dbReference>
<dbReference type="PANTHER" id="PTHR43357:SF3">
    <property type="entry name" value="FE(3+)-TRANSPORT SYSTEM PERMEASE PROTEIN FBPB 2"/>
    <property type="match status" value="1"/>
</dbReference>
<reference evidence="11" key="1">
    <citation type="journal article" date="2019" name="Int. J. Syst. Evol. Microbiol.">
        <title>The Global Catalogue of Microorganisms (GCM) 10K type strain sequencing project: providing services to taxonomists for standard genome sequencing and annotation.</title>
        <authorList>
            <consortium name="The Broad Institute Genomics Platform"/>
            <consortium name="The Broad Institute Genome Sequencing Center for Infectious Disease"/>
            <person name="Wu L."/>
            <person name="Ma J."/>
        </authorList>
    </citation>
    <scope>NUCLEOTIDE SEQUENCE [LARGE SCALE GENOMIC DNA]</scope>
    <source>
        <strain evidence="11">CECT 8288</strain>
    </source>
</reference>
<evidence type="ECO:0000259" key="9">
    <source>
        <dbReference type="PROSITE" id="PS50928"/>
    </source>
</evidence>
<feature type="transmembrane region" description="Helical" evidence="8">
    <location>
        <begin position="361"/>
        <end position="385"/>
    </location>
</feature>